<evidence type="ECO:0000259" key="2">
    <source>
        <dbReference type="Pfam" id="PF17829"/>
    </source>
</evidence>
<evidence type="ECO:0000313" key="3">
    <source>
        <dbReference type="EMBL" id="MDS0300649.1"/>
    </source>
</evidence>
<dbReference type="PANTHER" id="PTHR37842:SF2">
    <property type="entry name" value="GYLCOSYL HYDROLASE 115 C-TERMINAL DOMAIN-CONTAINING PROTEIN"/>
    <property type="match status" value="1"/>
</dbReference>
<dbReference type="Gene3D" id="3.20.20.520">
    <property type="entry name" value="Glycosyl hydrolase family 115"/>
    <property type="match status" value="1"/>
</dbReference>
<dbReference type="InterPro" id="IPR042301">
    <property type="entry name" value="GH115_sf"/>
</dbReference>
<sequence>MITHDSVSGGVPLVRDGSAADVYVDEDDADVVRIAAEDFAEDVARVTDERPALAGSLGELTGTAVVAGTLGSSEGVDVCVERCGLDGDAERLSGGRESFLVRTVADPLSGVDSAVLVVGSDRRGTAFGIYELSKRIGVSPWYWWADVPPDRRETLVVEPGAYRYGPPSVAYRGVFLNDEDFGLRPWASETFAPEDAADRPGVGPRTYEKLFELLLRLKANTVWPAMHPGTKAFYRYPEHAELADRYAVIVGTSHCEPMHRNNVDEWEDAVGEWNYATNRDRVLAYWRERVESVAGFENVFTLGMRGIHDSGMPGGETRAETRTLLQGVLDDQRRLLDAAHERPVEEVPQVFCPYKEVLDLYREGLDVPEDVCLLWPDDSHGYLRGLPTEADRERSGGSGIYYHLSYWGRPHDYLWLSSVPLGVVSTEMRRAYEAGARECWVVNVGDLKPTEKETEFFLDLAWDVDLGGRRSPSEWLVDWATREFGEVHADEIADLLSEYYRLCLARKPEHMGWSTVYPDTPTGDPAFSFVHGGDEARRRLDAFVGLVDRAETAFESLPRGRRPAFYQLVLYPLRCAAAMSEKFLHAARSRRYAEQGRASANRYADAALDAHDRIRVETTRYNETLLGGKWDRMQSASPRDLRVFDPPDVARLNPAGPGELGVAVEGRREPLEPDGEVPSLPAFRAGVGRRRFVDVFNYGAAPFEWTATADAEWVEVSERSGTVEDERRLWVGVDWDELAEARASSTVTVAGAGAEYAVRVEAVASADETSRAEGADFLEVDGSVGIEAERYSRKVDGAPERWVPGDVPGRLAGGTMRVAPARFESHDPDADDAPRLEYDVELTTAGAATVKVQCLPAQAAGDGRNLRYAVALGDGPRRAVSVDPDGDEHDPEWQKNVLRGAAVTTTTHDVESAGVRTLRLWALDPGLVVDRIAVYADGERETYLGPQGTAVRKSK</sequence>
<accession>A0ABU2GK35</accession>
<gene>
    <name evidence="3" type="ORF">NDI76_18010</name>
</gene>
<reference evidence="3 4" key="1">
    <citation type="submission" date="2022-06" db="EMBL/GenBank/DDBJ databases">
        <title>Halogeometricum sp. a new haloarchaeum isolate from saline soil.</title>
        <authorList>
            <person name="Strakova D."/>
            <person name="Galisteo C."/>
            <person name="Sanchez-Porro C."/>
            <person name="Ventosa A."/>
        </authorList>
    </citation>
    <scope>NUCLEOTIDE SEQUENCE [LARGE SCALE GENOMIC DNA]</scope>
    <source>
        <strain evidence="3 4">S1BR25-6</strain>
    </source>
</reference>
<keyword evidence="4" id="KW-1185">Reference proteome</keyword>
<name>A0ABU2GK35_9EURY</name>
<evidence type="ECO:0000256" key="1">
    <source>
        <dbReference type="ARBA" id="ARBA00022801"/>
    </source>
</evidence>
<dbReference type="InterPro" id="IPR041437">
    <property type="entry name" value="GH115_C"/>
</dbReference>
<keyword evidence="1 3" id="KW-0378">Hydrolase</keyword>
<comment type="caution">
    <text evidence="3">The sequence shown here is derived from an EMBL/GenBank/DDBJ whole genome shotgun (WGS) entry which is preliminary data.</text>
</comment>
<dbReference type="InterPro" id="IPR031924">
    <property type="entry name" value="GH115"/>
</dbReference>
<dbReference type="EMBL" id="JAMQOP010000004">
    <property type="protein sequence ID" value="MDS0300649.1"/>
    <property type="molecule type" value="Genomic_DNA"/>
</dbReference>
<dbReference type="Gene3D" id="2.60.120.1620">
    <property type="match status" value="1"/>
</dbReference>
<dbReference type="InterPro" id="IPR029018">
    <property type="entry name" value="Hex-like_dom2"/>
</dbReference>
<organism evidence="3 4">
    <name type="scientific">Halogeometricum salsisoli</name>
    <dbReference type="NCBI Taxonomy" id="2950536"/>
    <lineage>
        <taxon>Archaea</taxon>
        <taxon>Methanobacteriati</taxon>
        <taxon>Methanobacteriota</taxon>
        <taxon>Stenosarchaea group</taxon>
        <taxon>Halobacteria</taxon>
        <taxon>Halobacteriales</taxon>
        <taxon>Haloferacaceae</taxon>
        <taxon>Halogeometricum</taxon>
    </lineage>
</organism>
<dbReference type="Pfam" id="PF15979">
    <property type="entry name" value="Glyco_hydro_115"/>
    <property type="match status" value="1"/>
</dbReference>
<protein>
    <submittedName>
        <fullName evidence="3">Glycosyl hydrolase 115 family protein</fullName>
    </submittedName>
</protein>
<proteinExistence type="predicted"/>
<dbReference type="Gene3D" id="1.20.58.2150">
    <property type="match status" value="1"/>
</dbReference>
<dbReference type="GO" id="GO:0016787">
    <property type="term" value="F:hydrolase activity"/>
    <property type="evidence" value="ECO:0007669"/>
    <property type="project" value="UniProtKB-KW"/>
</dbReference>
<dbReference type="Pfam" id="PF17829">
    <property type="entry name" value="GH115_C"/>
    <property type="match status" value="1"/>
</dbReference>
<dbReference type="PANTHER" id="PTHR37842">
    <property type="match status" value="1"/>
</dbReference>
<dbReference type="Proteomes" id="UP001257060">
    <property type="component" value="Unassembled WGS sequence"/>
</dbReference>
<dbReference type="RefSeq" id="WP_310925559.1">
    <property type="nucleotide sequence ID" value="NZ_JAMQOP010000004.1"/>
</dbReference>
<evidence type="ECO:0000313" key="4">
    <source>
        <dbReference type="Proteomes" id="UP001257060"/>
    </source>
</evidence>
<feature type="domain" description="Gylcosyl hydrolase 115 C-terminal" evidence="2">
    <location>
        <begin position="777"/>
        <end position="947"/>
    </location>
</feature>
<dbReference type="Gene3D" id="3.30.379.10">
    <property type="entry name" value="Chitobiase/beta-hexosaminidase domain 2-like"/>
    <property type="match status" value="1"/>
</dbReference>